<keyword evidence="2" id="KW-0732">Signal</keyword>
<evidence type="ECO:0000313" key="4">
    <source>
        <dbReference type="Proteomes" id="UP000194161"/>
    </source>
</evidence>
<evidence type="ECO:0000256" key="2">
    <source>
        <dbReference type="SAM" id="SignalP"/>
    </source>
</evidence>
<feature type="region of interest" description="Disordered" evidence="1">
    <location>
        <begin position="111"/>
        <end position="179"/>
    </location>
</feature>
<feature type="chain" id="PRO_5012054642" description="Lipoprotein" evidence="2">
    <location>
        <begin position="26"/>
        <end position="219"/>
    </location>
</feature>
<organism evidence="3 4">
    <name type="scientific">Bordetella genomosp. 13</name>
    <dbReference type="NCBI Taxonomy" id="463040"/>
    <lineage>
        <taxon>Bacteria</taxon>
        <taxon>Pseudomonadati</taxon>
        <taxon>Pseudomonadota</taxon>
        <taxon>Betaproteobacteria</taxon>
        <taxon>Burkholderiales</taxon>
        <taxon>Alcaligenaceae</taxon>
        <taxon>Bordetella</taxon>
    </lineage>
</organism>
<feature type="compositionally biased region" description="Low complexity" evidence="1">
    <location>
        <begin position="127"/>
        <end position="147"/>
    </location>
</feature>
<protein>
    <recommendedName>
        <fullName evidence="5">Lipoprotein</fullName>
    </recommendedName>
</protein>
<sequence>MRTSLILRRTAVAALMVTLATPALAGRGDRGWGHRGDWGGRHGHHGHHHHGGHSSSSDGWWIGGALALLATGLVLASADDGPDYASPGTYSYSYGDQGYGYAAPVDPPVTYSVPPDAYNPPASVDRPSQQGYAAQPPQAYASPPQAYDSAARSYEAQPQVQRQAPQAAPRAASAAGDRAQCHRQAVNYSGYDPASPSAWTTAVAVDSYNRALQGCLGAG</sequence>
<accession>A0A1W6ZAM1</accession>
<dbReference type="RefSeq" id="WP_086078211.1">
    <property type="nucleotide sequence ID" value="NZ_CP021111.1"/>
</dbReference>
<name>A0A1W6ZAM1_9BORD</name>
<feature type="compositionally biased region" description="Low complexity" evidence="1">
    <location>
        <begin position="156"/>
        <end position="178"/>
    </location>
</feature>
<gene>
    <name evidence="3" type="ORF">CAL15_08630</name>
</gene>
<evidence type="ECO:0000313" key="3">
    <source>
        <dbReference type="EMBL" id="ARP94446.1"/>
    </source>
</evidence>
<evidence type="ECO:0008006" key="5">
    <source>
        <dbReference type="Google" id="ProtNLM"/>
    </source>
</evidence>
<reference evidence="3 4" key="1">
    <citation type="submission" date="2017-05" db="EMBL/GenBank/DDBJ databases">
        <title>Complete and WGS of Bordetella genogroups.</title>
        <authorList>
            <person name="Spilker T."/>
            <person name="LiPuma J."/>
        </authorList>
    </citation>
    <scope>NUCLEOTIDE SEQUENCE [LARGE SCALE GENOMIC DNA]</scope>
    <source>
        <strain evidence="3 4">AU7206</strain>
    </source>
</reference>
<feature type="signal peptide" evidence="2">
    <location>
        <begin position="1"/>
        <end position="25"/>
    </location>
</feature>
<dbReference type="Proteomes" id="UP000194161">
    <property type="component" value="Chromosome"/>
</dbReference>
<proteinExistence type="predicted"/>
<dbReference type="AlphaFoldDB" id="A0A1W6ZAM1"/>
<dbReference type="KEGG" id="bgm:CAL15_08630"/>
<dbReference type="OrthoDB" id="196716at2"/>
<evidence type="ECO:0000256" key="1">
    <source>
        <dbReference type="SAM" id="MobiDB-lite"/>
    </source>
</evidence>
<dbReference type="EMBL" id="CP021111">
    <property type="protein sequence ID" value="ARP94446.1"/>
    <property type="molecule type" value="Genomic_DNA"/>
</dbReference>
<keyword evidence="4" id="KW-1185">Reference proteome</keyword>